<proteinExistence type="predicted"/>
<feature type="transmembrane region" description="Helical" evidence="1">
    <location>
        <begin position="77"/>
        <end position="97"/>
    </location>
</feature>
<gene>
    <name evidence="2" type="ORF">DFQ10_1132</name>
</gene>
<evidence type="ECO:0000313" key="2">
    <source>
        <dbReference type="EMBL" id="RED38154.1"/>
    </source>
</evidence>
<feature type="transmembrane region" description="Helical" evidence="1">
    <location>
        <begin position="45"/>
        <end position="65"/>
    </location>
</feature>
<comment type="caution">
    <text evidence="2">The sequence shown here is derived from an EMBL/GenBank/DDBJ whole genome shotgun (WGS) entry which is preliminary data.</text>
</comment>
<keyword evidence="1" id="KW-0812">Transmembrane</keyword>
<reference evidence="2 3" key="1">
    <citation type="submission" date="2018-07" db="EMBL/GenBank/DDBJ databases">
        <title>Genomic Encyclopedia of Type Strains, Phase III (KMG-III): the genomes of soil and plant-associated and newly described type strains.</title>
        <authorList>
            <person name="Whitman W."/>
        </authorList>
    </citation>
    <scope>NUCLEOTIDE SEQUENCE [LARGE SCALE GENOMIC DNA]</scope>
    <source>
        <strain evidence="2 3">CECT 7946</strain>
    </source>
</reference>
<organism evidence="2 3">
    <name type="scientific">Winogradskyella eximia</name>
    <dbReference type="NCBI Taxonomy" id="262006"/>
    <lineage>
        <taxon>Bacteria</taxon>
        <taxon>Pseudomonadati</taxon>
        <taxon>Bacteroidota</taxon>
        <taxon>Flavobacteriia</taxon>
        <taxon>Flavobacteriales</taxon>
        <taxon>Flavobacteriaceae</taxon>
        <taxon>Winogradskyella</taxon>
    </lineage>
</organism>
<feature type="transmembrane region" description="Helical" evidence="1">
    <location>
        <begin position="12"/>
        <end position="33"/>
    </location>
</feature>
<name>A0A3D9GPG2_9FLAO</name>
<dbReference type="EMBL" id="QRDV01000013">
    <property type="protein sequence ID" value="RED38154.1"/>
    <property type="molecule type" value="Genomic_DNA"/>
</dbReference>
<evidence type="ECO:0000256" key="1">
    <source>
        <dbReference type="SAM" id="Phobius"/>
    </source>
</evidence>
<keyword evidence="3" id="KW-1185">Reference proteome</keyword>
<keyword evidence="1" id="KW-0472">Membrane</keyword>
<accession>A0A3D9GPG2</accession>
<sequence length="98" mass="11455">MNETNYRKWSFRLLIYLIIINILVAYLVMNFAVGFHDVGRFEQNIGILSIVGSLVLIIGIVLTILSIKNREQKNYQYYFSIIGYPIFLILTLFSIFIN</sequence>
<dbReference type="AlphaFoldDB" id="A0A3D9GPG2"/>
<protein>
    <submittedName>
        <fullName evidence="2">Uncharacterized protein</fullName>
    </submittedName>
</protein>
<keyword evidence="1" id="KW-1133">Transmembrane helix</keyword>
<evidence type="ECO:0000313" key="3">
    <source>
        <dbReference type="Proteomes" id="UP000256980"/>
    </source>
</evidence>
<dbReference type="Proteomes" id="UP000256980">
    <property type="component" value="Unassembled WGS sequence"/>
</dbReference>